<organism evidence="5 6">
    <name type="scientific">Tetracentron sinense</name>
    <name type="common">Spur-leaf</name>
    <dbReference type="NCBI Taxonomy" id="13715"/>
    <lineage>
        <taxon>Eukaryota</taxon>
        <taxon>Viridiplantae</taxon>
        <taxon>Streptophyta</taxon>
        <taxon>Embryophyta</taxon>
        <taxon>Tracheophyta</taxon>
        <taxon>Spermatophyta</taxon>
        <taxon>Magnoliopsida</taxon>
        <taxon>Trochodendrales</taxon>
        <taxon>Trochodendraceae</taxon>
        <taxon>Tetracentron</taxon>
    </lineage>
</organism>
<dbReference type="OrthoDB" id="1875751at2759"/>
<name>A0A834YU38_TETSI</name>
<dbReference type="InterPro" id="IPR012677">
    <property type="entry name" value="Nucleotide-bd_a/b_plait_sf"/>
</dbReference>
<reference evidence="5 6" key="1">
    <citation type="submission" date="2020-04" db="EMBL/GenBank/DDBJ databases">
        <title>Plant Genome Project.</title>
        <authorList>
            <person name="Zhang R.-G."/>
        </authorList>
    </citation>
    <scope>NUCLEOTIDE SEQUENCE [LARGE SCALE GENOMIC DNA]</scope>
    <source>
        <strain evidence="5">YNK0</strain>
        <tissue evidence="5">Leaf</tissue>
    </source>
</reference>
<dbReference type="PANTHER" id="PTHR10352">
    <property type="entry name" value="EUKARYOTIC TRANSLATION INITIATION FACTOR 3 SUBUNIT G"/>
    <property type="match status" value="1"/>
</dbReference>
<dbReference type="Proteomes" id="UP000655225">
    <property type="component" value="Unassembled WGS sequence"/>
</dbReference>
<feature type="region of interest" description="Disordered" evidence="3">
    <location>
        <begin position="473"/>
        <end position="496"/>
    </location>
</feature>
<dbReference type="Pfam" id="PF00076">
    <property type="entry name" value="RRM_1"/>
    <property type="match status" value="2"/>
</dbReference>
<feature type="compositionally biased region" description="Polar residues" evidence="3">
    <location>
        <begin position="473"/>
        <end position="483"/>
    </location>
</feature>
<keyword evidence="1 2" id="KW-0694">RNA-binding</keyword>
<feature type="compositionally biased region" description="Low complexity" evidence="3">
    <location>
        <begin position="11"/>
        <end position="28"/>
    </location>
</feature>
<comment type="caution">
    <text evidence="5">The sequence shown here is derived from an EMBL/GenBank/DDBJ whole genome shotgun (WGS) entry which is preliminary data.</text>
</comment>
<dbReference type="Gene3D" id="3.30.70.330">
    <property type="match status" value="2"/>
</dbReference>
<feature type="domain" description="RRM" evidence="4">
    <location>
        <begin position="140"/>
        <end position="217"/>
    </location>
</feature>
<dbReference type="EMBL" id="JABCRI010000013">
    <property type="protein sequence ID" value="KAF8395639.1"/>
    <property type="molecule type" value="Genomic_DNA"/>
</dbReference>
<feature type="compositionally biased region" description="Acidic residues" evidence="3">
    <location>
        <begin position="86"/>
        <end position="97"/>
    </location>
</feature>
<dbReference type="PROSITE" id="PS50102">
    <property type="entry name" value="RRM"/>
    <property type="match status" value="2"/>
</dbReference>
<feature type="region of interest" description="Disordered" evidence="3">
    <location>
        <begin position="1"/>
        <end position="104"/>
    </location>
</feature>
<proteinExistence type="predicted"/>
<evidence type="ECO:0000256" key="2">
    <source>
        <dbReference type="PROSITE-ProRule" id="PRU00176"/>
    </source>
</evidence>
<dbReference type="OMA" id="PGIGFNQ"/>
<dbReference type="SUPFAM" id="SSF54928">
    <property type="entry name" value="RNA-binding domain, RBD"/>
    <property type="match status" value="2"/>
</dbReference>
<evidence type="ECO:0000313" key="6">
    <source>
        <dbReference type="Proteomes" id="UP000655225"/>
    </source>
</evidence>
<accession>A0A834YU38</accession>
<evidence type="ECO:0000256" key="1">
    <source>
        <dbReference type="ARBA" id="ARBA00022884"/>
    </source>
</evidence>
<protein>
    <recommendedName>
        <fullName evidence="4">RRM domain-containing protein</fullName>
    </recommendedName>
</protein>
<dbReference type="InterPro" id="IPR000504">
    <property type="entry name" value="RRM_dom"/>
</dbReference>
<evidence type="ECO:0000259" key="4">
    <source>
        <dbReference type="PROSITE" id="PS50102"/>
    </source>
</evidence>
<evidence type="ECO:0000313" key="5">
    <source>
        <dbReference type="EMBL" id="KAF8395639.1"/>
    </source>
</evidence>
<dbReference type="SMART" id="SM00360">
    <property type="entry name" value="RRM"/>
    <property type="match status" value="2"/>
</dbReference>
<feature type="compositionally biased region" description="Acidic residues" evidence="3">
    <location>
        <begin position="29"/>
        <end position="64"/>
    </location>
</feature>
<feature type="domain" description="RRM" evidence="4">
    <location>
        <begin position="241"/>
        <end position="319"/>
    </location>
</feature>
<gene>
    <name evidence="5" type="ORF">HHK36_019589</name>
</gene>
<dbReference type="InterPro" id="IPR035979">
    <property type="entry name" value="RBD_domain_sf"/>
</dbReference>
<sequence length="496" mass="52785">MAKKRKLSKSVPEPESEPIIAAEEPPAIEVDEEEEEQEEIEEEEEEDEEYEVEDEDEDEEDTENTDNAPNKAAPPAAAPPLIADGETADEDDSDPEEPVEKLLEPFTKDQLINLLREAAEKHPDFLDRITKAADVDPVHRKIFVHGLGWDTTAETLANVFKQYGEIEECKSVCDKISGKSKGYGFILFKNRSGARKALKEPQKKIGSRMTACQLASSGPVPASAPVQALPATPAASEYTQRKIYVSNVSADIDPQRLLNFFAKFGEIEEGPLGLDKQTGKPRGFSLFVYKSAEGAKKSLEEPHKNFEGHMLHCQKAVDGPKPNKSYYHSHQHPGGGPSSHFPRSENPNFVGGMGNLVSAGAGSGHMMAGSPAGMPFNQGVAQALNPALGQAITTLLATQGAGLGLTNLLGTLGSSGMGAPGNQTVPQMVNNTGHGMQGGYGNQGLGSNISSGVMGGYGNQPGIQGGYSNPQMGQANTGRSQQGVGHMGGIPPYMGH</sequence>
<feature type="region of interest" description="Disordered" evidence="3">
    <location>
        <begin position="320"/>
        <end position="343"/>
    </location>
</feature>
<dbReference type="AlphaFoldDB" id="A0A834YU38"/>
<dbReference type="GO" id="GO:0003723">
    <property type="term" value="F:RNA binding"/>
    <property type="evidence" value="ECO:0007669"/>
    <property type="project" value="UniProtKB-UniRule"/>
</dbReference>
<keyword evidence="6" id="KW-1185">Reference proteome</keyword>
<evidence type="ECO:0000256" key="3">
    <source>
        <dbReference type="SAM" id="MobiDB-lite"/>
    </source>
</evidence>